<dbReference type="EMBL" id="CP070614">
    <property type="protein sequence ID" value="QSE87499.1"/>
    <property type="molecule type" value="Genomic_DNA"/>
</dbReference>
<sequence>MLVERNGALARVVLNRPDRRNALDDALIDALDYALRQVAAASWCRAVLVTGAGIAFCAGGDIAADSGADVPGAIVRQRRFLQVAARLHEMPKPTVAAVNGAAVGAGFSLALLCDEVILLGSAKLGMGFLTIGLPPDLLATLTVQRRAGWTVATDLFHSGRMVPADEAVRLHLAHEVVEDDVVGAATRRAEVLAAFPPFAFAATKSLLRQSFPATATIAELEALAVGVAGRDP</sequence>
<dbReference type="Gene3D" id="3.90.226.10">
    <property type="entry name" value="2-enoyl-CoA Hydratase, Chain A, domain 1"/>
    <property type="match status" value="1"/>
</dbReference>
<reference evidence="1 2" key="2">
    <citation type="journal article" date="2022" name="Arch. Microbiol.">
        <title>Rhodococcus pseudokoreensis sp. nov. isolated from the rhizosphere of young M26 apple rootstocks.</title>
        <authorList>
            <person name="Kampfer P."/>
            <person name="Glaeser S.P."/>
            <person name="Blom J."/>
            <person name="Wolf J."/>
            <person name="Benning S."/>
            <person name="Schloter M."/>
            <person name="Neumann-Schaal M."/>
        </authorList>
    </citation>
    <scope>NUCLEOTIDE SEQUENCE [LARGE SCALE GENOMIC DNA]</scope>
    <source>
        <strain evidence="1 2">R79</strain>
    </source>
</reference>
<dbReference type="CDD" id="cd06558">
    <property type="entry name" value="crotonase-like"/>
    <property type="match status" value="1"/>
</dbReference>
<evidence type="ECO:0000313" key="1">
    <source>
        <dbReference type="EMBL" id="QSE87499.1"/>
    </source>
</evidence>
<keyword evidence="2" id="KW-1185">Reference proteome</keyword>
<dbReference type="InterPro" id="IPR001753">
    <property type="entry name" value="Enoyl-CoA_hydra/iso"/>
</dbReference>
<accession>A0A974VYG2</accession>
<geneLocation type="plasmid" evidence="1 2">
    <name>unnamed5</name>
</geneLocation>
<evidence type="ECO:0000313" key="2">
    <source>
        <dbReference type="Proteomes" id="UP000662986"/>
    </source>
</evidence>
<dbReference type="PANTHER" id="PTHR43459">
    <property type="entry name" value="ENOYL-COA HYDRATASE"/>
    <property type="match status" value="1"/>
</dbReference>
<dbReference type="Proteomes" id="UP000662986">
    <property type="component" value="Plasmid unnamed5"/>
</dbReference>
<dbReference type="PANTHER" id="PTHR43459:SF1">
    <property type="entry name" value="EG:BACN32G11.4 PROTEIN"/>
    <property type="match status" value="1"/>
</dbReference>
<gene>
    <name evidence="1" type="ORF">JWS13_01760</name>
</gene>
<dbReference type="InterPro" id="IPR029045">
    <property type="entry name" value="ClpP/crotonase-like_dom_sf"/>
</dbReference>
<reference evidence="1 2" key="1">
    <citation type="journal article" date="2021" name="Microbiol. Resour. Announc.">
        <title>Complete Genome Sequences of Two Rhodococcus sp. Strains with Large and Linear Chromosomes, Isolated from Apple Rhizosphere.</title>
        <authorList>
            <person name="Benning S."/>
            <person name="Brugnone N."/>
            <person name="Siani R."/>
            <person name="Kublik S."/>
            <person name="Schloter M."/>
            <person name="Rad V."/>
        </authorList>
    </citation>
    <scope>NUCLEOTIDE SEQUENCE [LARGE SCALE GENOMIC DNA]</scope>
    <source>
        <strain evidence="1 2">R79</strain>
    </source>
</reference>
<keyword evidence="1" id="KW-0614">Plasmid</keyword>
<dbReference type="SUPFAM" id="SSF52096">
    <property type="entry name" value="ClpP/crotonase"/>
    <property type="match status" value="1"/>
</dbReference>
<proteinExistence type="predicted"/>
<protein>
    <submittedName>
        <fullName evidence="1">Enoyl-CoA hydratase/isomerase family protein</fullName>
    </submittedName>
</protein>
<name>A0A974VYG2_9NOCA</name>
<dbReference type="Pfam" id="PF00378">
    <property type="entry name" value="ECH_1"/>
    <property type="match status" value="1"/>
</dbReference>
<organism evidence="1 2">
    <name type="scientific">Rhodococcus pseudokoreensis</name>
    <dbReference type="NCBI Taxonomy" id="2811421"/>
    <lineage>
        <taxon>Bacteria</taxon>
        <taxon>Bacillati</taxon>
        <taxon>Actinomycetota</taxon>
        <taxon>Actinomycetes</taxon>
        <taxon>Mycobacteriales</taxon>
        <taxon>Nocardiaceae</taxon>
        <taxon>Rhodococcus</taxon>
    </lineage>
</organism>